<dbReference type="GO" id="GO:0006281">
    <property type="term" value="P:DNA repair"/>
    <property type="evidence" value="ECO:0007669"/>
    <property type="project" value="TreeGrafter"/>
</dbReference>
<dbReference type="PROSITE" id="PS50880">
    <property type="entry name" value="TOPRIM"/>
    <property type="match status" value="1"/>
</dbReference>
<evidence type="ECO:0000256" key="2">
    <source>
        <dbReference type="ARBA" id="ARBA00009446"/>
    </source>
</evidence>
<dbReference type="PANTHER" id="PTHR11390:SF21">
    <property type="entry name" value="DNA TOPOISOMERASE 3-ALPHA"/>
    <property type="match status" value="1"/>
</dbReference>
<dbReference type="InterPro" id="IPR000380">
    <property type="entry name" value="Topo_IA"/>
</dbReference>
<dbReference type="InterPro" id="IPR023406">
    <property type="entry name" value="Topo_IA_AS"/>
</dbReference>
<evidence type="ECO:0000313" key="13">
    <source>
        <dbReference type="EMBL" id="EOM17906.1"/>
    </source>
</evidence>
<dbReference type="Pfam" id="PF01751">
    <property type="entry name" value="Toprim"/>
    <property type="match status" value="1"/>
</dbReference>
<dbReference type="CDD" id="cd00186">
    <property type="entry name" value="TOP1Ac"/>
    <property type="match status" value="1"/>
</dbReference>
<reference evidence="13 14" key="1">
    <citation type="submission" date="2013-02" db="EMBL/GenBank/DDBJ databases">
        <title>The Genome Sequence of Enterococcus faecium HM1072.</title>
        <authorList>
            <consortium name="The Broad Institute Genome Sequencing Platform"/>
            <consortium name="The Broad Institute Genome Sequencing Center for Infectious Disease"/>
            <person name="Earl A.M."/>
            <person name="Gilmore M.S."/>
            <person name="Lebreton F."/>
            <person name="Courvalin P."/>
            <person name="Walker B."/>
            <person name="Young S.K."/>
            <person name="Zeng Q."/>
            <person name="Gargeya S."/>
            <person name="Fitzgerald M."/>
            <person name="Haas B."/>
            <person name="Abouelleil A."/>
            <person name="Alvarado L."/>
            <person name="Arachchi H.M."/>
            <person name="Berlin A.M."/>
            <person name="Chapman S.B."/>
            <person name="Dewar J."/>
            <person name="Goldberg J."/>
            <person name="Griggs A."/>
            <person name="Gujja S."/>
            <person name="Hansen M."/>
            <person name="Howarth C."/>
            <person name="Imamovic A."/>
            <person name="Larimer J."/>
            <person name="McCowan C."/>
            <person name="Murphy C."/>
            <person name="Neiman D."/>
            <person name="Pearson M."/>
            <person name="Priest M."/>
            <person name="Roberts A."/>
            <person name="Saif S."/>
            <person name="Shea T."/>
            <person name="Sisk P."/>
            <person name="Sykes S."/>
            <person name="Wortman J."/>
            <person name="Nusbaum C."/>
            <person name="Birren B."/>
        </authorList>
    </citation>
    <scope>NUCLEOTIDE SEQUENCE [LARGE SCALE GENOMIC DNA]</scope>
    <source>
        <strain evidence="13 14">HM1072</strain>
    </source>
</reference>
<dbReference type="GO" id="GO:0003917">
    <property type="term" value="F:DNA topoisomerase type I (single strand cut, ATP-independent) activity"/>
    <property type="evidence" value="ECO:0007669"/>
    <property type="project" value="UniProtKB-EC"/>
</dbReference>
<keyword evidence="4" id="KW-0799">Topoisomerase</keyword>
<feature type="domain" description="Toprim" evidence="11">
    <location>
        <begin position="2"/>
        <end position="139"/>
    </location>
</feature>
<dbReference type="GO" id="GO:0006310">
    <property type="term" value="P:DNA recombination"/>
    <property type="evidence" value="ECO:0007669"/>
    <property type="project" value="TreeGrafter"/>
</dbReference>
<evidence type="ECO:0000259" key="11">
    <source>
        <dbReference type="PROSITE" id="PS50880"/>
    </source>
</evidence>
<dbReference type="Gene3D" id="1.10.290.10">
    <property type="entry name" value="Topoisomerase I, domain 4"/>
    <property type="match status" value="1"/>
</dbReference>
<dbReference type="AlphaFoldDB" id="A0A829FD75"/>
<evidence type="ECO:0000256" key="4">
    <source>
        <dbReference type="ARBA" id="ARBA00023029"/>
    </source>
</evidence>
<dbReference type="SUPFAM" id="SSF56712">
    <property type="entry name" value="Prokaryotic type I DNA topoisomerase"/>
    <property type="match status" value="1"/>
</dbReference>
<evidence type="ECO:0000259" key="12">
    <source>
        <dbReference type="PROSITE" id="PS52039"/>
    </source>
</evidence>
<dbReference type="Pfam" id="PF13342">
    <property type="entry name" value="Toprim_Crpt"/>
    <property type="match status" value="1"/>
</dbReference>
<dbReference type="PROSITE" id="PS00396">
    <property type="entry name" value="TOPO_IA_1"/>
    <property type="match status" value="1"/>
</dbReference>
<dbReference type="InterPro" id="IPR013825">
    <property type="entry name" value="Topo_IA_cen_sub2"/>
</dbReference>
<dbReference type="RefSeq" id="WP_010726543.1">
    <property type="nucleotide sequence ID" value="NZ_KB949523.1"/>
</dbReference>
<dbReference type="InterPro" id="IPR013824">
    <property type="entry name" value="Topo_IA_cen_sub1"/>
</dbReference>
<accession>A0A829FD75</accession>
<dbReference type="PRINTS" id="PR00417">
    <property type="entry name" value="PRTPISMRASEI"/>
</dbReference>
<evidence type="ECO:0000313" key="14">
    <source>
        <dbReference type="Proteomes" id="UP000013897"/>
    </source>
</evidence>
<dbReference type="SMART" id="SM00436">
    <property type="entry name" value="TOP1Bc"/>
    <property type="match status" value="1"/>
</dbReference>
<dbReference type="GO" id="GO:0006265">
    <property type="term" value="P:DNA topological change"/>
    <property type="evidence" value="ECO:0007669"/>
    <property type="project" value="InterPro"/>
</dbReference>
<evidence type="ECO:0000256" key="3">
    <source>
        <dbReference type="ARBA" id="ARBA00012891"/>
    </source>
</evidence>
<protein>
    <recommendedName>
        <fullName evidence="3">DNA topoisomerase</fullName>
        <ecNumber evidence="3">5.6.2.1</ecNumber>
    </recommendedName>
    <alternativeName>
        <fullName evidence="10">Omega-protein</fullName>
    </alternativeName>
    <alternativeName>
        <fullName evidence="9">Relaxing enzyme</fullName>
    </alternativeName>
    <alternativeName>
        <fullName evidence="7">Swivelase</fullName>
    </alternativeName>
    <alternativeName>
        <fullName evidence="8">Untwisting enzyme</fullName>
    </alternativeName>
</protein>
<dbReference type="Pfam" id="PF01131">
    <property type="entry name" value="Topoisom_bac"/>
    <property type="match status" value="1"/>
</dbReference>
<dbReference type="InterPro" id="IPR003602">
    <property type="entry name" value="Topo_IA_DNA-bd_dom"/>
</dbReference>
<dbReference type="Proteomes" id="UP000013897">
    <property type="component" value="Unassembled WGS sequence"/>
</dbReference>
<dbReference type="InterPro" id="IPR003601">
    <property type="entry name" value="Topo_IA_2"/>
</dbReference>
<dbReference type="EC" id="5.6.2.1" evidence="3"/>
<dbReference type="EMBL" id="AITY01000092">
    <property type="protein sequence ID" value="EOM17906.1"/>
    <property type="molecule type" value="Genomic_DNA"/>
</dbReference>
<dbReference type="Gene3D" id="3.40.50.140">
    <property type="match status" value="1"/>
</dbReference>
<keyword evidence="5" id="KW-0238">DNA-binding</keyword>
<evidence type="ECO:0000256" key="9">
    <source>
        <dbReference type="ARBA" id="ARBA00032235"/>
    </source>
</evidence>
<comment type="similarity">
    <text evidence="2">Belongs to the type IA topoisomerase family.</text>
</comment>
<evidence type="ECO:0000256" key="6">
    <source>
        <dbReference type="ARBA" id="ARBA00023235"/>
    </source>
</evidence>
<dbReference type="SMART" id="SM00437">
    <property type="entry name" value="TOP1Ac"/>
    <property type="match status" value="1"/>
</dbReference>
<dbReference type="InterPro" id="IPR034144">
    <property type="entry name" value="TOPRIM_TopoIII"/>
</dbReference>
<gene>
    <name evidence="13" type="ORF">SSM_03118</name>
</gene>
<keyword evidence="6 13" id="KW-0413">Isomerase</keyword>
<dbReference type="InterPro" id="IPR006171">
    <property type="entry name" value="TOPRIM_dom"/>
</dbReference>
<evidence type="ECO:0000256" key="8">
    <source>
        <dbReference type="ARBA" id="ARBA00031985"/>
    </source>
</evidence>
<sequence length="704" mass="81119">MGTVILAEKPDQGKKFATALAGKTPVNKGGKYEFESEVFGHTIVTWGIGHLVGLSLPEKYEWLPNKEKWDLANLPFLPKENELRYEVSKGKSQQYSTVKSCLENADMIIIATDPDREGENIAYNIFKLCKKKIFERPIKRLWINSLVKTEILKGFKNLREAEETVDLFKEANARQIADYLVGMNYTELFTLKLQEQGLRGVVSLGRVQTPVNTLVVENDQAIKNFKSEKYKVIECQTKNKEPKTIFRNSHEYFNMDELEVDTKKFGLDSASTGIIKSIEVTQKQTEPQKLFSLGGIQEYANTKWKYSSKKTNKVIQDLYDQGYLSYPRTDSELITTNEFEYLKNNLHRYKELLKLNINTPCVQPNKRFVNNDKVLEHYALIPTMEIPDIAKFKTEEKNIYEIIVKRTCLMFAEPYIYENTKVVLDVNGYEFMANGNVPVSLGWKQVDQNIDEKKDGDGEGVSLPKFIEGEVVNIKVNFIEKNTKEPKRLTEGKLVGKTGIMAKLGLGTPATRAGIIETLLAREYIRIENTKVYPTPKGYLLWDLTKNKDLLIGKPEITAQWEQALSKIAKKQYTREEFLKNIYKYLDVTIQDLKKSDFESLYLEKSTIQNKYEINGYVVEEKAKVFEVVKSETKEKFVIFKNISNKTITKTIVEELLKNGRTKKPLTGFKSKKNKKFSAILVFDDLEFKVKMEFENKKADSNKF</sequence>
<dbReference type="GO" id="GO:0043597">
    <property type="term" value="C:cytoplasmic replication fork"/>
    <property type="evidence" value="ECO:0007669"/>
    <property type="project" value="TreeGrafter"/>
</dbReference>
<evidence type="ECO:0000256" key="5">
    <source>
        <dbReference type="ARBA" id="ARBA00023125"/>
    </source>
</evidence>
<feature type="domain" description="Topo IA-type catalytic" evidence="12">
    <location>
        <begin position="164"/>
        <end position="590"/>
    </location>
</feature>
<evidence type="ECO:0000256" key="10">
    <source>
        <dbReference type="ARBA" id="ARBA00032877"/>
    </source>
</evidence>
<proteinExistence type="inferred from homology"/>
<comment type="caution">
    <text evidence="13">The sequence shown here is derived from an EMBL/GenBank/DDBJ whole genome shotgun (WGS) entry which is preliminary data.</text>
</comment>
<evidence type="ECO:0000256" key="7">
    <source>
        <dbReference type="ARBA" id="ARBA00030003"/>
    </source>
</evidence>
<dbReference type="InterPro" id="IPR013826">
    <property type="entry name" value="Topo_IA_cen_sub3"/>
</dbReference>
<dbReference type="InterPro" id="IPR025589">
    <property type="entry name" value="Toprim_C_rpt"/>
</dbReference>
<dbReference type="SMART" id="SM00493">
    <property type="entry name" value="TOPRIM"/>
    <property type="match status" value="1"/>
</dbReference>
<dbReference type="Gene3D" id="2.70.20.10">
    <property type="entry name" value="Topoisomerase I, domain 3"/>
    <property type="match status" value="1"/>
</dbReference>
<dbReference type="InterPro" id="IPR023405">
    <property type="entry name" value="Topo_IA_core_domain"/>
</dbReference>
<dbReference type="PANTHER" id="PTHR11390">
    <property type="entry name" value="PROKARYOTIC DNA TOPOISOMERASE"/>
    <property type="match status" value="1"/>
</dbReference>
<name>A0A829FD75_ENTFC</name>
<evidence type="ECO:0000256" key="1">
    <source>
        <dbReference type="ARBA" id="ARBA00000213"/>
    </source>
</evidence>
<dbReference type="CDD" id="cd03362">
    <property type="entry name" value="TOPRIM_TopoIA_TopoIII"/>
    <property type="match status" value="1"/>
</dbReference>
<organism evidence="13 14">
    <name type="scientific">Enterococcus faecium EnGen0192</name>
    <dbReference type="NCBI Taxonomy" id="1157487"/>
    <lineage>
        <taxon>Bacteria</taxon>
        <taxon>Bacillati</taxon>
        <taxon>Bacillota</taxon>
        <taxon>Bacilli</taxon>
        <taxon>Lactobacillales</taxon>
        <taxon>Enterococcaceae</taxon>
        <taxon>Enterococcus</taxon>
    </lineage>
</organism>
<dbReference type="PROSITE" id="PS52039">
    <property type="entry name" value="TOPO_IA_2"/>
    <property type="match status" value="1"/>
</dbReference>
<dbReference type="Gene3D" id="1.10.460.10">
    <property type="entry name" value="Topoisomerase I, domain 2"/>
    <property type="match status" value="1"/>
</dbReference>
<comment type="catalytic activity">
    <reaction evidence="1">
        <text>ATP-independent breakage of single-stranded DNA, followed by passage and rejoining.</text>
        <dbReference type="EC" id="5.6.2.1"/>
    </reaction>
</comment>
<dbReference type="GO" id="GO:0003677">
    <property type="term" value="F:DNA binding"/>
    <property type="evidence" value="ECO:0007669"/>
    <property type="project" value="UniProtKB-KW"/>
</dbReference>
<dbReference type="InterPro" id="IPR013497">
    <property type="entry name" value="Topo_IA_cen"/>
</dbReference>